<dbReference type="RefSeq" id="WP_183804327.1">
    <property type="nucleotide sequence ID" value="NZ_JACIEE010000005.1"/>
</dbReference>
<name>A0A7W6GJF4_9HYPH</name>
<accession>A0A7W6GJF4</accession>
<reference evidence="1 2" key="1">
    <citation type="submission" date="2020-08" db="EMBL/GenBank/DDBJ databases">
        <title>Genomic Encyclopedia of Type Strains, Phase IV (KMG-IV): sequencing the most valuable type-strain genomes for metagenomic binning, comparative biology and taxonomic classification.</title>
        <authorList>
            <person name="Goeker M."/>
        </authorList>
    </citation>
    <scope>NUCLEOTIDE SEQUENCE [LARGE SCALE GENOMIC DNA]</scope>
    <source>
        <strain evidence="1 2">DSM 100211</strain>
    </source>
</reference>
<evidence type="ECO:0000313" key="1">
    <source>
        <dbReference type="EMBL" id="MBB3977207.1"/>
    </source>
</evidence>
<dbReference type="SUPFAM" id="SSF49899">
    <property type="entry name" value="Concanavalin A-like lectins/glucanases"/>
    <property type="match status" value="1"/>
</dbReference>
<dbReference type="AlphaFoldDB" id="A0A7W6GJF4"/>
<sequence>MATMRYRAAVGATFTDTVPYTAAELAFFNHDKTRQWWEAGKDNGDLIASTDRWRCRKSDRAMWAYAALKPLSLVNGGPDGKPIVKGNATGLPPDGLMSDTGSLVVNTSFCLWALAKAGTSAGAVLMSAIGDGGGGLALRLRSGNLVEARARVNDTTAFTRISQTLSSAAYHLVQLNYDHAAGQISVWGDGALLTGGTPSNGLFSYTHSFATTRVSAFVEYDTIYGDLDTPARNLEIACMGTATATAADSSWQSALLAMLDEKYPSLNLL</sequence>
<proteinExistence type="predicted"/>
<dbReference type="EMBL" id="JACIEE010000005">
    <property type="protein sequence ID" value="MBB3977207.1"/>
    <property type="molecule type" value="Genomic_DNA"/>
</dbReference>
<comment type="caution">
    <text evidence="1">The sequence shown here is derived from an EMBL/GenBank/DDBJ whole genome shotgun (WGS) entry which is preliminary data.</text>
</comment>
<evidence type="ECO:0000313" key="2">
    <source>
        <dbReference type="Proteomes" id="UP000574761"/>
    </source>
</evidence>
<dbReference type="InterPro" id="IPR013320">
    <property type="entry name" value="ConA-like_dom_sf"/>
</dbReference>
<gene>
    <name evidence="1" type="ORF">GGQ64_002413</name>
</gene>
<protein>
    <recommendedName>
        <fullName evidence="3">Concanavalin A-like lectin/glucanase superfamily protein</fullName>
    </recommendedName>
</protein>
<keyword evidence="2" id="KW-1185">Reference proteome</keyword>
<organism evidence="1 2">
    <name type="scientific">Mycoplana azooxidifex</name>
    <dbReference type="NCBI Taxonomy" id="1636188"/>
    <lineage>
        <taxon>Bacteria</taxon>
        <taxon>Pseudomonadati</taxon>
        <taxon>Pseudomonadota</taxon>
        <taxon>Alphaproteobacteria</taxon>
        <taxon>Hyphomicrobiales</taxon>
        <taxon>Rhizobiaceae</taxon>
        <taxon>Mycoplana</taxon>
    </lineage>
</organism>
<evidence type="ECO:0008006" key="3">
    <source>
        <dbReference type="Google" id="ProtNLM"/>
    </source>
</evidence>
<dbReference type="Proteomes" id="UP000574761">
    <property type="component" value="Unassembled WGS sequence"/>
</dbReference>